<dbReference type="EMBL" id="JAIFZM010000015">
    <property type="protein sequence ID" value="MCG3420554.1"/>
    <property type="molecule type" value="Genomic_DNA"/>
</dbReference>
<evidence type="ECO:0000256" key="1">
    <source>
        <dbReference type="ARBA" id="ARBA00004370"/>
    </source>
</evidence>
<dbReference type="GO" id="GO:0016020">
    <property type="term" value="C:membrane"/>
    <property type="evidence" value="ECO:0007669"/>
    <property type="project" value="UniProtKB-SubCell"/>
</dbReference>
<feature type="domain" description="Diacylglycerol glucosyltransferase N-terminal" evidence="6">
    <location>
        <begin position="17"/>
        <end position="183"/>
    </location>
</feature>
<dbReference type="RefSeq" id="WP_238020958.1">
    <property type="nucleotide sequence ID" value="NZ_JAIFZM010000015.1"/>
</dbReference>
<protein>
    <submittedName>
        <fullName evidence="7">UDP-glucuronosyltransferase</fullName>
    </submittedName>
</protein>
<dbReference type="PANTHER" id="PTHR43025:SF3">
    <property type="entry name" value="MONOGALACTOSYLDIACYLGLYCEROL SYNTHASE 1, CHLOROPLASTIC"/>
    <property type="match status" value="1"/>
</dbReference>
<evidence type="ECO:0000256" key="2">
    <source>
        <dbReference type="ARBA" id="ARBA00006962"/>
    </source>
</evidence>
<feature type="domain" description="Glycosyl transferase family 28 C-terminal" evidence="5">
    <location>
        <begin position="202"/>
        <end position="338"/>
    </location>
</feature>
<organism evidence="7 8">
    <name type="scientific">Oceanobacillus jordanicus</name>
    <dbReference type="NCBI Taxonomy" id="2867266"/>
    <lineage>
        <taxon>Bacteria</taxon>
        <taxon>Bacillati</taxon>
        <taxon>Bacillota</taxon>
        <taxon>Bacilli</taxon>
        <taxon>Bacillales</taxon>
        <taxon>Bacillaceae</taxon>
        <taxon>Oceanobacillus</taxon>
    </lineage>
</organism>
<dbReference type="InterPro" id="IPR009695">
    <property type="entry name" value="Diacylglyc_glucosyltr_N"/>
</dbReference>
<evidence type="ECO:0000256" key="4">
    <source>
        <dbReference type="ARBA" id="ARBA00022679"/>
    </source>
</evidence>
<dbReference type="Pfam" id="PF04101">
    <property type="entry name" value="Glyco_tran_28_C"/>
    <property type="match status" value="1"/>
</dbReference>
<evidence type="ECO:0000259" key="6">
    <source>
        <dbReference type="Pfam" id="PF06925"/>
    </source>
</evidence>
<dbReference type="Proteomes" id="UP001199631">
    <property type="component" value="Unassembled WGS sequence"/>
</dbReference>
<dbReference type="InterPro" id="IPR050519">
    <property type="entry name" value="Glycosyltransf_28_UgtP"/>
</dbReference>
<proteinExistence type="inferred from homology"/>
<dbReference type="PANTHER" id="PTHR43025">
    <property type="entry name" value="MONOGALACTOSYLDIACYLGLYCEROL SYNTHASE"/>
    <property type="match status" value="1"/>
</dbReference>
<comment type="subcellular location">
    <subcellularLocation>
        <location evidence="1">Membrane</location>
    </subcellularLocation>
</comment>
<evidence type="ECO:0000313" key="8">
    <source>
        <dbReference type="Proteomes" id="UP001199631"/>
    </source>
</evidence>
<evidence type="ECO:0000313" key="7">
    <source>
        <dbReference type="EMBL" id="MCG3420554.1"/>
    </source>
</evidence>
<comment type="caution">
    <text evidence="7">The sequence shown here is derived from an EMBL/GenBank/DDBJ whole genome shotgun (WGS) entry which is preliminary data.</text>
</comment>
<dbReference type="GO" id="GO:0016758">
    <property type="term" value="F:hexosyltransferase activity"/>
    <property type="evidence" value="ECO:0007669"/>
    <property type="project" value="InterPro"/>
</dbReference>
<evidence type="ECO:0000256" key="3">
    <source>
        <dbReference type="ARBA" id="ARBA00022676"/>
    </source>
</evidence>
<dbReference type="Gene3D" id="3.40.50.2000">
    <property type="entry name" value="Glycogen Phosphorylase B"/>
    <property type="match status" value="1"/>
</dbReference>
<keyword evidence="3" id="KW-0328">Glycosyltransferase</keyword>
<accession>A0AAW5BAQ5</accession>
<keyword evidence="4" id="KW-0808">Transferase</keyword>
<dbReference type="SUPFAM" id="SSF53756">
    <property type="entry name" value="UDP-Glycosyltransferase/glycogen phosphorylase"/>
    <property type="match status" value="1"/>
</dbReference>
<evidence type="ECO:0000259" key="5">
    <source>
        <dbReference type="Pfam" id="PF04101"/>
    </source>
</evidence>
<dbReference type="GO" id="GO:0009247">
    <property type="term" value="P:glycolipid biosynthetic process"/>
    <property type="evidence" value="ECO:0007669"/>
    <property type="project" value="InterPro"/>
</dbReference>
<name>A0AAW5BAQ5_9BACI</name>
<dbReference type="InterPro" id="IPR007235">
    <property type="entry name" value="Glyco_trans_28_C"/>
</dbReference>
<dbReference type="AlphaFoldDB" id="A0AAW5BAQ5"/>
<dbReference type="Pfam" id="PF06925">
    <property type="entry name" value="MGDG_synth"/>
    <property type="match status" value="1"/>
</dbReference>
<sequence length="368" mass="42574">MAKKALFLPFMNMASGHHHVADTLMEETAKLEEHINTSKVDILSYSYGTVEKLVSSFYMKWIHLFPSSYDRLYYYLAYRNVAKRSRHLHYEFLFKLYMQKLLANKNPSLLFCTHALPSNITSILKQKGKLNAITVNVYTDFFVNRVWGINGIDYHLVPSLTVKNFLIQLGVDEERIYLTGIPVHPVFKAPVTNRKDTENYAILVTGGNMGAGSMEKLLPQNEASTVRYYILCGNNGKLYKKLLARKHERLIPIPYINSKYEMNALYDKVDAVLTKPGGVTISECLMKQKPIFVSHGLPGQERINMQELEKHGLMLTLSRDKSVEEQIVSYLENEKAMQRYRQRVGEYHEHLDKREMGEILLDIFNKEH</sequence>
<gene>
    <name evidence="7" type="ORF">K3T81_15515</name>
</gene>
<keyword evidence="8" id="KW-1185">Reference proteome</keyword>
<comment type="similarity">
    <text evidence="2">Belongs to the glycosyltransferase 28 family.</text>
</comment>
<reference evidence="7 8" key="1">
    <citation type="journal article" date="2022" name="Evol. Bioinform. Online">
        <title>Draft Genome Sequence of Oceanobacillus jordanicus Strain GSFE11, a Halotolerant Plant Growth-Promoting Bacterial Endophyte Isolated From the Jordan Valley.</title>
        <authorList>
            <person name="Alhindi T."/>
            <person name="Albdaiwi R."/>
        </authorList>
    </citation>
    <scope>NUCLEOTIDE SEQUENCE [LARGE SCALE GENOMIC DNA]</scope>
    <source>
        <strain evidence="7 8">GSFE11</strain>
    </source>
</reference>